<evidence type="ECO:0000256" key="1">
    <source>
        <dbReference type="SAM" id="MobiDB-lite"/>
    </source>
</evidence>
<gene>
    <name evidence="2" type="ORF">AK812_SmicGene27252</name>
</gene>
<protein>
    <submittedName>
        <fullName evidence="2">Uncharacterized protein</fullName>
    </submittedName>
</protein>
<evidence type="ECO:0000313" key="3">
    <source>
        <dbReference type="Proteomes" id="UP000186817"/>
    </source>
</evidence>
<accession>A0A1Q9D791</accession>
<reference evidence="2 3" key="1">
    <citation type="submission" date="2016-02" db="EMBL/GenBank/DDBJ databases">
        <title>Genome analysis of coral dinoflagellate symbionts highlights evolutionary adaptations to a symbiotic lifestyle.</title>
        <authorList>
            <person name="Aranda M."/>
            <person name="Li Y."/>
            <person name="Liew Y.J."/>
            <person name="Baumgarten S."/>
            <person name="Simakov O."/>
            <person name="Wilson M."/>
            <person name="Piel J."/>
            <person name="Ashoor H."/>
            <person name="Bougouffa S."/>
            <person name="Bajic V.B."/>
            <person name="Ryu T."/>
            <person name="Ravasi T."/>
            <person name="Bayer T."/>
            <person name="Micklem G."/>
            <person name="Kim H."/>
            <person name="Bhak J."/>
            <person name="Lajeunesse T.C."/>
            <person name="Voolstra C.R."/>
        </authorList>
    </citation>
    <scope>NUCLEOTIDE SEQUENCE [LARGE SCALE GENOMIC DNA]</scope>
    <source>
        <strain evidence="2 3">CCMP2467</strain>
    </source>
</reference>
<dbReference type="EMBL" id="LSRX01000680">
    <property type="protein sequence ID" value="OLP91073.1"/>
    <property type="molecule type" value="Genomic_DNA"/>
</dbReference>
<evidence type="ECO:0000313" key="2">
    <source>
        <dbReference type="EMBL" id="OLP91073.1"/>
    </source>
</evidence>
<comment type="caution">
    <text evidence="2">The sequence shown here is derived from an EMBL/GenBank/DDBJ whole genome shotgun (WGS) entry which is preliminary data.</text>
</comment>
<sequence>MLPKRYVHSTAEHAVYRDGIFAEEKPAWGSFVYATDASGGRYTKDPRLRHVGWAVIAATHGPQGLTKVGTLSGVLMNSTVSAGESEAIISLLKLVDEEVDVTTDSRVAMKHLQSASFTKSMYLSWGPVWSNRHLARATWIRSHTSAEGFKQEFGSHQSWRRTLNDWADSEAGPNKKQRMQAKVDSPTEVEGHQWEERFLNDFFVSPALVLRLRPILLLGPLCNPGRKTRVNTLLLDPRSKPGHSRHWCRECIVVWWDERDKEQSRYRRWLREQEVYEGHGEDYAADRSGLGTVNEGEDEGSEREDPAMCQDIPYTPVGRGKEITVAAVVKKEATVKETPGLARGPDLDLHPDLGEEPSAPLRLRPNVKSEFEDEVHAAAAEIAAGDHHWMPPQVTAYRTSAGVLLKQPVPARGAWGRAFVFFAVWCFLREGVGVANLANGVSTQRPDDSVPVPALFQERVFRLTQWLERWGSSLEVVEKTALGYYLLGLLGSVMLSKVRPRDYGSTNLGVRSLDQRACELVLYDLASWSRESDVYRARLNINPTFEWLERALGHSFHMHLRVYQDMHSRPEELVPFCLSQCDLLREHAKLGTPCTPNTPNCSEQLRATQSYSEWGAPKNSELLSANPSYSEHSERLGGRPDGVIEAQQVHLKLEHGGAATGKSIPAVLAEDGPKFTACAVDTTHLPPALPRPFVLAGFPCASQSLPSEAAFLKRPGTSLANSPDGWTTSQRCCRQALSMKLAAPPEELFAVGVSREDARGNSVKDGMLQL</sequence>
<dbReference type="AlphaFoldDB" id="A0A1Q9D791"/>
<dbReference type="SUPFAM" id="SSF53098">
    <property type="entry name" value="Ribonuclease H-like"/>
    <property type="match status" value="1"/>
</dbReference>
<feature type="region of interest" description="Disordered" evidence="1">
    <location>
        <begin position="281"/>
        <end position="309"/>
    </location>
</feature>
<organism evidence="2 3">
    <name type="scientific">Symbiodinium microadriaticum</name>
    <name type="common">Dinoflagellate</name>
    <name type="synonym">Zooxanthella microadriatica</name>
    <dbReference type="NCBI Taxonomy" id="2951"/>
    <lineage>
        <taxon>Eukaryota</taxon>
        <taxon>Sar</taxon>
        <taxon>Alveolata</taxon>
        <taxon>Dinophyceae</taxon>
        <taxon>Suessiales</taxon>
        <taxon>Symbiodiniaceae</taxon>
        <taxon>Symbiodinium</taxon>
    </lineage>
</organism>
<proteinExistence type="predicted"/>
<feature type="region of interest" description="Disordered" evidence="1">
    <location>
        <begin position="339"/>
        <end position="361"/>
    </location>
</feature>
<keyword evidence="3" id="KW-1185">Reference proteome</keyword>
<name>A0A1Q9D791_SYMMI</name>
<dbReference type="Proteomes" id="UP000186817">
    <property type="component" value="Unassembled WGS sequence"/>
</dbReference>
<dbReference type="InterPro" id="IPR012337">
    <property type="entry name" value="RNaseH-like_sf"/>
</dbReference>